<dbReference type="SUPFAM" id="SSF46689">
    <property type="entry name" value="Homeodomain-like"/>
    <property type="match status" value="1"/>
</dbReference>
<evidence type="ECO:0000313" key="9">
    <source>
        <dbReference type="Proteomes" id="UP001151582"/>
    </source>
</evidence>
<dbReference type="GO" id="GO:0000978">
    <property type="term" value="F:RNA polymerase II cis-regulatory region sequence-specific DNA binding"/>
    <property type="evidence" value="ECO:0007669"/>
    <property type="project" value="TreeGrafter"/>
</dbReference>
<dbReference type="PANTHER" id="PTHR24324">
    <property type="entry name" value="HOMEOBOX PROTEIN HHEX"/>
    <property type="match status" value="1"/>
</dbReference>
<evidence type="ECO:0000256" key="6">
    <source>
        <dbReference type="SAM" id="MobiDB-lite"/>
    </source>
</evidence>
<evidence type="ECO:0000256" key="3">
    <source>
        <dbReference type="ARBA" id="ARBA00023242"/>
    </source>
</evidence>
<keyword evidence="3 4" id="KW-0539">Nucleus</keyword>
<dbReference type="Proteomes" id="UP001151582">
    <property type="component" value="Unassembled WGS sequence"/>
</dbReference>
<dbReference type="InterPro" id="IPR051000">
    <property type="entry name" value="Homeobox_DNA-bind_prot"/>
</dbReference>
<reference evidence="8" key="1">
    <citation type="submission" date="2022-07" db="EMBL/GenBank/DDBJ databases">
        <title>Phylogenomic reconstructions and comparative analyses of Kickxellomycotina fungi.</title>
        <authorList>
            <person name="Reynolds N.K."/>
            <person name="Stajich J.E."/>
            <person name="Barry K."/>
            <person name="Grigoriev I.V."/>
            <person name="Crous P."/>
            <person name="Smith M.E."/>
        </authorList>
    </citation>
    <scope>NUCLEOTIDE SEQUENCE</scope>
    <source>
        <strain evidence="8">RSA 567</strain>
    </source>
</reference>
<feature type="domain" description="Homeobox" evidence="7">
    <location>
        <begin position="82"/>
        <end position="142"/>
    </location>
</feature>
<sequence>MEGTQPNGTQRMVVLDDSYWLPYVMNAKPEVVPVNFHAPYAPQPSPSPFHVPAPLGNGGPLMAYSHHPYPYYEYDPPPLPAYKQVKKRKRLTPDKLNLLVSVFQNEQKPTADKRKQLSEQTGMTPREVQVWFQNRRAKWKRERAIEEKRSPMGSHMSSQPSPQVGTDADPLPSGLASQASTSASQGTAAKLVAHSQSASLDAGWWSQPMAPMVSTPFAYYPSSASSTPTPTSMATEYASLLQVDMSIPVAGPGPGFTHSPSNMAQPLLNGPLQPSPSALPNFTYPVSQLASPLPNNYPLTSSVGAGVQGKRTPDSASAVALQAPGMFYPPFA</sequence>
<feature type="region of interest" description="Disordered" evidence="6">
    <location>
        <begin position="146"/>
        <end position="182"/>
    </location>
</feature>
<proteinExistence type="predicted"/>
<feature type="compositionally biased region" description="Polar residues" evidence="6">
    <location>
        <begin position="155"/>
        <end position="164"/>
    </location>
</feature>
<evidence type="ECO:0000259" key="7">
    <source>
        <dbReference type="PROSITE" id="PS50071"/>
    </source>
</evidence>
<dbReference type="GO" id="GO:0005634">
    <property type="term" value="C:nucleus"/>
    <property type="evidence" value="ECO:0007669"/>
    <property type="project" value="UniProtKB-SubCell"/>
</dbReference>
<dbReference type="InterPro" id="IPR001356">
    <property type="entry name" value="HD"/>
</dbReference>
<evidence type="ECO:0000256" key="2">
    <source>
        <dbReference type="ARBA" id="ARBA00023155"/>
    </source>
</evidence>
<organism evidence="8 9">
    <name type="scientific">Dimargaris verticillata</name>
    <dbReference type="NCBI Taxonomy" id="2761393"/>
    <lineage>
        <taxon>Eukaryota</taxon>
        <taxon>Fungi</taxon>
        <taxon>Fungi incertae sedis</taxon>
        <taxon>Zoopagomycota</taxon>
        <taxon>Kickxellomycotina</taxon>
        <taxon>Dimargaritomycetes</taxon>
        <taxon>Dimargaritales</taxon>
        <taxon>Dimargaritaceae</taxon>
        <taxon>Dimargaris</taxon>
    </lineage>
</organism>
<dbReference type="PANTHER" id="PTHR24324:SF9">
    <property type="entry name" value="HOMEOBOX DOMAIN-CONTAINING PROTEIN"/>
    <property type="match status" value="1"/>
</dbReference>
<dbReference type="OrthoDB" id="6159439at2759"/>
<feature type="compositionally biased region" description="Low complexity" evidence="6">
    <location>
        <begin position="173"/>
        <end position="182"/>
    </location>
</feature>
<dbReference type="Pfam" id="PF00046">
    <property type="entry name" value="Homeodomain"/>
    <property type="match status" value="1"/>
</dbReference>
<dbReference type="CDD" id="cd00086">
    <property type="entry name" value="homeodomain"/>
    <property type="match status" value="1"/>
</dbReference>
<dbReference type="InterPro" id="IPR017970">
    <property type="entry name" value="Homeobox_CS"/>
</dbReference>
<evidence type="ECO:0000313" key="8">
    <source>
        <dbReference type="EMBL" id="KAJ1985198.1"/>
    </source>
</evidence>
<dbReference type="Gene3D" id="1.10.10.60">
    <property type="entry name" value="Homeodomain-like"/>
    <property type="match status" value="1"/>
</dbReference>
<dbReference type="EMBL" id="JANBQB010000003">
    <property type="protein sequence ID" value="KAJ1985198.1"/>
    <property type="molecule type" value="Genomic_DNA"/>
</dbReference>
<dbReference type="AlphaFoldDB" id="A0A9W8EBK2"/>
<accession>A0A9W8EBK2</accession>
<keyword evidence="1 4" id="KW-0238">DNA-binding</keyword>
<dbReference type="GO" id="GO:0000981">
    <property type="term" value="F:DNA-binding transcription factor activity, RNA polymerase II-specific"/>
    <property type="evidence" value="ECO:0007669"/>
    <property type="project" value="InterPro"/>
</dbReference>
<protein>
    <recommendedName>
        <fullName evidence="7">Homeobox domain-containing protein</fullName>
    </recommendedName>
</protein>
<name>A0A9W8EBK2_9FUNG</name>
<dbReference type="InterPro" id="IPR009057">
    <property type="entry name" value="Homeodomain-like_sf"/>
</dbReference>
<evidence type="ECO:0000256" key="1">
    <source>
        <dbReference type="ARBA" id="ARBA00023125"/>
    </source>
</evidence>
<comment type="caution">
    <text evidence="8">The sequence shown here is derived from an EMBL/GenBank/DDBJ whole genome shotgun (WGS) entry which is preliminary data.</text>
</comment>
<evidence type="ECO:0000256" key="4">
    <source>
        <dbReference type="PROSITE-ProRule" id="PRU00108"/>
    </source>
</evidence>
<evidence type="ECO:0000256" key="5">
    <source>
        <dbReference type="RuleBase" id="RU000682"/>
    </source>
</evidence>
<feature type="DNA-binding region" description="Homeobox" evidence="4">
    <location>
        <begin position="84"/>
        <end position="143"/>
    </location>
</feature>
<comment type="subcellular location">
    <subcellularLocation>
        <location evidence="4 5">Nucleus</location>
    </subcellularLocation>
</comment>
<keyword evidence="9" id="KW-1185">Reference proteome</keyword>
<dbReference type="GO" id="GO:0030154">
    <property type="term" value="P:cell differentiation"/>
    <property type="evidence" value="ECO:0007669"/>
    <property type="project" value="TreeGrafter"/>
</dbReference>
<gene>
    <name evidence="8" type="ORF">H4R34_000157</name>
</gene>
<keyword evidence="2 4" id="KW-0371">Homeobox</keyword>
<dbReference type="SMART" id="SM00389">
    <property type="entry name" value="HOX"/>
    <property type="match status" value="1"/>
</dbReference>
<dbReference type="PROSITE" id="PS00027">
    <property type="entry name" value="HOMEOBOX_1"/>
    <property type="match status" value="1"/>
</dbReference>
<dbReference type="PROSITE" id="PS50071">
    <property type="entry name" value="HOMEOBOX_2"/>
    <property type="match status" value="1"/>
</dbReference>